<feature type="domain" description="EamA" evidence="6">
    <location>
        <begin position="10"/>
        <end position="135"/>
    </location>
</feature>
<feature type="transmembrane region" description="Helical" evidence="5">
    <location>
        <begin position="66"/>
        <end position="87"/>
    </location>
</feature>
<feature type="transmembrane region" description="Helical" evidence="5">
    <location>
        <begin position="265"/>
        <end position="286"/>
    </location>
</feature>
<dbReference type="Proteomes" id="UP001218638">
    <property type="component" value="Chromosome"/>
</dbReference>
<protein>
    <submittedName>
        <fullName evidence="7">DMT family transporter</fullName>
    </submittedName>
</protein>
<feature type="transmembrane region" description="Helical" evidence="5">
    <location>
        <begin position="122"/>
        <end position="141"/>
    </location>
</feature>
<feature type="transmembrane region" description="Helical" evidence="5">
    <location>
        <begin position="36"/>
        <end position="54"/>
    </location>
</feature>
<gene>
    <name evidence="7" type="ORF">PXH66_05010</name>
</gene>
<evidence type="ECO:0000313" key="8">
    <source>
        <dbReference type="Proteomes" id="UP001218638"/>
    </source>
</evidence>
<dbReference type="SUPFAM" id="SSF103481">
    <property type="entry name" value="Multidrug resistance efflux transporter EmrE"/>
    <property type="match status" value="2"/>
</dbReference>
<organism evidence="7 8">
    <name type="scientific">Synoicihabitans lomoniglobus</name>
    <dbReference type="NCBI Taxonomy" id="2909285"/>
    <lineage>
        <taxon>Bacteria</taxon>
        <taxon>Pseudomonadati</taxon>
        <taxon>Verrucomicrobiota</taxon>
        <taxon>Opitutia</taxon>
        <taxon>Opitutales</taxon>
        <taxon>Opitutaceae</taxon>
        <taxon>Synoicihabitans</taxon>
    </lineage>
</organism>
<accession>A0AAF0CQH4</accession>
<dbReference type="PANTHER" id="PTHR32322">
    <property type="entry name" value="INNER MEMBRANE TRANSPORTER"/>
    <property type="match status" value="1"/>
</dbReference>
<evidence type="ECO:0000256" key="2">
    <source>
        <dbReference type="ARBA" id="ARBA00022692"/>
    </source>
</evidence>
<evidence type="ECO:0000313" key="7">
    <source>
        <dbReference type="EMBL" id="WED66205.1"/>
    </source>
</evidence>
<proteinExistence type="predicted"/>
<feature type="transmembrane region" description="Helical" evidence="5">
    <location>
        <begin position="9"/>
        <end position="30"/>
    </location>
</feature>
<dbReference type="GO" id="GO:0016020">
    <property type="term" value="C:membrane"/>
    <property type="evidence" value="ECO:0007669"/>
    <property type="project" value="UniProtKB-SubCell"/>
</dbReference>
<evidence type="ECO:0000256" key="4">
    <source>
        <dbReference type="ARBA" id="ARBA00023136"/>
    </source>
</evidence>
<feature type="transmembrane region" description="Helical" evidence="5">
    <location>
        <begin position="93"/>
        <end position="113"/>
    </location>
</feature>
<evidence type="ECO:0000259" key="6">
    <source>
        <dbReference type="Pfam" id="PF00892"/>
    </source>
</evidence>
<evidence type="ECO:0000256" key="5">
    <source>
        <dbReference type="SAM" id="Phobius"/>
    </source>
</evidence>
<dbReference type="InterPro" id="IPR037185">
    <property type="entry name" value="EmrE-like"/>
</dbReference>
<name>A0AAF0CQH4_9BACT</name>
<dbReference type="Pfam" id="PF00892">
    <property type="entry name" value="EamA"/>
    <property type="match status" value="2"/>
</dbReference>
<comment type="subcellular location">
    <subcellularLocation>
        <location evidence="1">Membrane</location>
        <topology evidence="1">Multi-pass membrane protein</topology>
    </subcellularLocation>
</comment>
<keyword evidence="4 5" id="KW-0472">Membrane</keyword>
<dbReference type="RefSeq" id="WP_330928461.1">
    <property type="nucleotide sequence ID" value="NZ_CP119075.1"/>
</dbReference>
<feature type="transmembrane region" description="Helical" evidence="5">
    <location>
        <begin position="147"/>
        <end position="168"/>
    </location>
</feature>
<dbReference type="AlphaFoldDB" id="A0AAF0CQH4"/>
<dbReference type="InterPro" id="IPR000620">
    <property type="entry name" value="EamA_dom"/>
</dbReference>
<feature type="domain" description="EamA" evidence="6">
    <location>
        <begin position="150"/>
        <end position="282"/>
    </location>
</feature>
<keyword evidence="8" id="KW-1185">Reference proteome</keyword>
<evidence type="ECO:0000256" key="1">
    <source>
        <dbReference type="ARBA" id="ARBA00004141"/>
    </source>
</evidence>
<keyword evidence="2 5" id="KW-0812">Transmembrane</keyword>
<evidence type="ECO:0000256" key="3">
    <source>
        <dbReference type="ARBA" id="ARBA00022989"/>
    </source>
</evidence>
<reference evidence="7" key="1">
    <citation type="submission" date="2023-03" db="EMBL/GenBank/DDBJ databases">
        <title>Lomoglobus Profundus gen. nov., sp. nov., a novel member of the phylum Verrucomicrobia, isolated from deep-marine sediment of South China Sea.</title>
        <authorList>
            <person name="Ahmad T."/>
            <person name="Ishaq S.E."/>
            <person name="Wang F."/>
        </authorList>
    </citation>
    <scope>NUCLEOTIDE SEQUENCE</scope>
    <source>
        <strain evidence="7">LMO-M01</strain>
    </source>
</reference>
<feature type="transmembrane region" description="Helical" evidence="5">
    <location>
        <begin position="180"/>
        <end position="198"/>
    </location>
</feature>
<dbReference type="Gene3D" id="1.10.3730.20">
    <property type="match status" value="1"/>
</dbReference>
<dbReference type="PANTHER" id="PTHR32322:SF9">
    <property type="entry name" value="AMINO-ACID METABOLITE EFFLUX PUMP-RELATED"/>
    <property type="match status" value="1"/>
</dbReference>
<dbReference type="EMBL" id="CP119075">
    <property type="protein sequence ID" value="WED66205.1"/>
    <property type="molecule type" value="Genomic_DNA"/>
</dbReference>
<dbReference type="InterPro" id="IPR050638">
    <property type="entry name" value="AA-Vitamin_Transporters"/>
</dbReference>
<keyword evidence="3 5" id="KW-1133">Transmembrane helix</keyword>
<feature type="transmembrane region" description="Helical" evidence="5">
    <location>
        <begin position="210"/>
        <end position="228"/>
    </location>
</feature>
<feature type="transmembrane region" description="Helical" evidence="5">
    <location>
        <begin position="240"/>
        <end position="259"/>
    </location>
</feature>
<dbReference type="KEGG" id="slom:PXH66_05010"/>
<sequence>MRGQDWARFLLLSAIWGSSFVFIRMCAPVFGPFLTASGRLGLAGIALVVYLRVVRFDAQWTRYRWDYLKVGVLASGAPFICFAVGALKLPASLLSILNACTPLFAAIFAAIWLGEGFGWKRALGVALGITGVTLANGLSPIEFTPVTLLAIGITILAPLCYALAGIYIKLRASHLPAQGNAAFSQLMIAPVVALGIPLAPPSGLPSPGAVAALVTLALLCSAVAYLIFYRLMADIGPTKVTTITFVIPVFGMLWGALFLGEVITGGMLIGCAVMLAGTGLVVAPTAKPAS</sequence>